<dbReference type="PANTHER" id="PTHR10000:SF8">
    <property type="entry name" value="HAD SUPERFAMILY HYDROLASE-LIKE, TYPE 3"/>
    <property type="match status" value="1"/>
</dbReference>
<dbReference type="Pfam" id="PF08282">
    <property type="entry name" value="Hydrolase_3"/>
    <property type="match status" value="1"/>
</dbReference>
<dbReference type="AlphaFoldDB" id="A0A6I6CCY9"/>
<name>A0A6I6CCY9_9MOLU</name>
<dbReference type="RefSeq" id="WP_170264694.1">
    <property type="nucleotide sequence ID" value="NZ_CP046276.1"/>
</dbReference>
<evidence type="ECO:0000313" key="1">
    <source>
        <dbReference type="EMBL" id="QGS52002.1"/>
    </source>
</evidence>
<dbReference type="GO" id="GO:0000287">
    <property type="term" value="F:magnesium ion binding"/>
    <property type="evidence" value="ECO:0007669"/>
    <property type="project" value="TreeGrafter"/>
</dbReference>
<sequence length="286" mass="32804">MSKFKKVAASDLDGTIVKEGNILTNSNKQLIKEFMQKTNNAFTIVTGRNYFSALQHAIDLDVSLPIITTNGTSLIDPKTHQYIAQHHFTNQEGNEILDVLYENGFDFYLLNDIKIYALETIHFADKDHQEKHNFVNSLDDLTHFYKTRDELYHAIKENVKGSFTSLNVSCYSEEEYNSAMKTLSKFELATLKFDYKDLITIEIYKKGAGKDWGLKALAKYLEISEDNIYVFGDEFNDYPMFRNFKNTYAVGNAIPGIKELAKEVILPIDQDGVGKKLLELVEEFKK</sequence>
<dbReference type="Proteomes" id="UP000424468">
    <property type="component" value="Chromosome"/>
</dbReference>
<dbReference type="GO" id="GO:0005829">
    <property type="term" value="C:cytosol"/>
    <property type="evidence" value="ECO:0007669"/>
    <property type="project" value="TreeGrafter"/>
</dbReference>
<proteinExistence type="predicted"/>
<organism evidence="1 2">
    <name type="scientific">Spiroplasma tabanidicola</name>
    <dbReference type="NCBI Taxonomy" id="324079"/>
    <lineage>
        <taxon>Bacteria</taxon>
        <taxon>Bacillati</taxon>
        <taxon>Mycoplasmatota</taxon>
        <taxon>Mollicutes</taxon>
        <taxon>Entomoplasmatales</taxon>
        <taxon>Spiroplasmataceae</taxon>
        <taxon>Spiroplasma</taxon>
    </lineage>
</organism>
<protein>
    <submittedName>
        <fullName evidence="1">HAD superfamily hydrolase</fullName>
    </submittedName>
</protein>
<dbReference type="Gene3D" id="3.40.50.1000">
    <property type="entry name" value="HAD superfamily/HAD-like"/>
    <property type="match status" value="1"/>
</dbReference>
<dbReference type="KEGG" id="stab:STABA_v1c06410"/>
<dbReference type="Gene3D" id="3.30.1240.10">
    <property type="match status" value="1"/>
</dbReference>
<dbReference type="InterPro" id="IPR036412">
    <property type="entry name" value="HAD-like_sf"/>
</dbReference>
<evidence type="ECO:0000313" key="2">
    <source>
        <dbReference type="Proteomes" id="UP000424468"/>
    </source>
</evidence>
<keyword evidence="2" id="KW-1185">Reference proteome</keyword>
<dbReference type="InterPro" id="IPR006379">
    <property type="entry name" value="HAD-SF_hydro_IIB"/>
</dbReference>
<reference evidence="1 2" key="1">
    <citation type="submission" date="2019-11" db="EMBL/GenBank/DDBJ databases">
        <title>Complete genome sequence of Spiroplasma tabanidicola TAUS-1 (DSM 22603).</title>
        <authorList>
            <person name="Huang C.-T."/>
            <person name="Lin Y.-C."/>
            <person name="Kuo C.-H."/>
        </authorList>
    </citation>
    <scope>NUCLEOTIDE SEQUENCE [LARGE SCALE GENOMIC DNA]</scope>
    <source>
        <strain evidence="1 2">TAUS-1</strain>
    </source>
</reference>
<dbReference type="PANTHER" id="PTHR10000">
    <property type="entry name" value="PHOSPHOSERINE PHOSPHATASE"/>
    <property type="match status" value="1"/>
</dbReference>
<dbReference type="NCBIfam" id="TIGR01484">
    <property type="entry name" value="HAD-SF-IIB"/>
    <property type="match status" value="1"/>
</dbReference>
<dbReference type="GO" id="GO:0016791">
    <property type="term" value="F:phosphatase activity"/>
    <property type="evidence" value="ECO:0007669"/>
    <property type="project" value="UniProtKB-ARBA"/>
</dbReference>
<accession>A0A6I6CCY9</accession>
<dbReference type="EMBL" id="CP046276">
    <property type="protein sequence ID" value="QGS52002.1"/>
    <property type="molecule type" value="Genomic_DNA"/>
</dbReference>
<keyword evidence="1" id="KW-0378">Hydrolase</keyword>
<gene>
    <name evidence="1" type="ORF">STABA_v1c06410</name>
</gene>
<dbReference type="InterPro" id="IPR023214">
    <property type="entry name" value="HAD_sf"/>
</dbReference>
<dbReference type="SUPFAM" id="SSF56784">
    <property type="entry name" value="HAD-like"/>
    <property type="match status" value="1"/>
</dbReference>